<evidence type="ECO:0000313" key="3">
    <source>
        <dbReference type="Proteomes" id="UP001566132"/>
    </source>
</evidence>
<reference evidence="2 3" key="1">
    <citation type="submission" date="2024-05" db="EMBL/GenBank/DDBJ databases">
        <title>Genetic variation in Jamaican populations of the coffee berry borer (Hypothenemus hampei).</title>
        <authorList>
            <person name="Errbii M."/>
            <person name="Myrie A."/>
        </authorList>
    </citation>
    <scope>NUCLEOTIDE SEQUENCE [LARGE SCALE GENOMIC DNA]</scope>
    <source>
        <strain evidence="2">JA-Hopewell-2020-01-JO</strain>
        <tissue evidence="2">Whole body</tissue>
    </source>
</reference>
<protein>
    <submittedName>
        <fullName evidence="2">Uncharacterized protein</fullName>
    </submittedName>
</protein>
<accession>A0ABD1E1A7</accession>
<evidence type="ECO:0000313" key="2">
    <source>
        <dbReference type="EMBL" id="KAL1488448.1"/>
    </source>
</evidence>
<feature type="compositionally biased region" description="Low complexity" evidence="1">
    <location>
        <begin position="26"/>
        <end position="38"/>
    </location>
</feature>
<dbReference type="Proteomes" id="UP001566132">
    <property type="component" value="Unassembled WGS sequence"/>
</dbReference>
<keyword evidence="3" id="KW-1185">Reference proteome</keyword>
<dbReference type="AlphaFoldDB" id="A0ABD1E1A7"/>
<comment type="caution">
    <text evidence="2">The sequence shown here is derived from an EMBL/GenBank/DDBJ whole genome shotgun (WGS) entry which is preliminary data.</text>
</comment>
<evidence type="ECO:0000256" key="1">
    <source>
        <dbReference type="SAM" id="MobiDB-lite"/>
    </source>
</evidence>
<sequence length="298" mass="34408">MSHSKKKKKLADQIEALKSNSEDSDTSPSDSTGYSTPSCNARDQNGDPEQFKMILGENPADENLFCSAISGDIATRWKTYLSQGIDKEVKTKLMEKWRIPLNYKNLQAPQLNPEDLQDMLGQGLTALACTLDSLMSKKDQPTHQETPNLTDLAEAGKLLCHVHYTISNHTRFQINSHFNIQVQKIATTKKTNNFLFREDFAEKCKNIKSFKTTTKQLQASSSMSKNHRGPAAKARWKGVPKMHNYKPKVTKSYRKREEGMDWRSHQKEWKKNWYKKIYYDLLNYYITYFKLSCQCLKS</sequence>
<organism evidence="2 3">
    <name type="scientific">Hypothenemus hampei</name>
    <name type="common">Coffee berry borer</name>
    <dbReference type="NCBI Taxonomy" id="57062"/>
    <lineage>
        <taxon>Eukaryota</taxon>
        <taxon>Metazoa</taxon>
        <taxon>Ecdysozoa</taxon>
        <taxon>Arthropoda</taxon>
        <taxon>Hexapoda</taxon>
        <taxon>Insecta</taxon>
        <taxon>Pterygota</taxon>
        <taxon>Neoptera</taxon>
        <taxon>Endopterygota</taxon>
        <taxon>Coleoptera</taxon>
        <taxon>Polyphaga</taxon>
        <taxon>Cucujiformia</taxon>
        <taxon>Curculionidae</taxon>
        <taxon>Scolytinae</taxon>
        <taxon>Hypothenemus</taxon>
    </lineage>
</organism>
<feature type="region of interest" description="Disordered" evidence="1">
    <location>
        <begin position="1"/>
        <end position="51"/>
    </location>
</feature>
<dbReference type="PANTHER" id="PTHR34239">
    <property type="entry name" value="APPLE DOMAIN-CONTAINING PROTEIN"/>
    <property type="match status" value="1"/>
</dbReference>
<gene>
    <name evidence="2" type="ORF">ABEB36_014919</name>
</gene>
<name>A0ABD1E1A7_HYPHA</name>
<dbReference type="PANTHER" id="PTHR34239:SF2">
    <property type="entry name" value="TRANSPOSABLE ELEMENT P TRANSPOSASE_THAP9 CONSERVED DOMAIN-CONTAINING PROTEIN"/>
    <property type="match status" value="1"/>
</dbReference>
<proteinExistence type="predicted"/>
<dbReference type="EMBL" id="JBDJPC010000014">
    <property type="protein sequence ID" value="KAL1488448.1"/>
    <property type="molecule type" value="Genomic_DNA"/>
</dbReference>